<evidence type="ECO:0000256" key="1">
    <source>
        <dbReference type="ARBA" id="ARBA00004496"/>
    </source>
</evidence>
<dbReference type="GO" id="GO:0005829">
    <property type="term" value="C:cytosol"/>
    <property type="evidence" value="ECO:0007669"/>
    <property type="project" value="TreeGrafter"/>
</dbReference>
<organism evidence="11 12">
    <name type="scientific">Toxocara canis</name>
    <name type="common">Canine roundworm</name>
    <dbReference type="NCBI Taxonomy" id="6265"/>
    <lineage>
        <taxon>Eukaryota</taxon>
        <taxon>Metazoa</taxon>
        <taxon>Ecdysozoa</taxon>
        <taxon>Nematoda</taxon>
        <taxon>Chromadorea</taxon>
        <taxon>Rhabditida</taxon>
        <taxon>Spirurina</taxon>
        <taxon>Ascaridomorpha</taxon>
        <taxon>Ascaridoidea</taxon>
        <taxon>Toxocaridae</taxon>
        <taxon>Toxocara</taxon>
    </lineage>
</organism>
<dbReference type="EMBL" id="JPKZ01001677">
    <property type="protein sequence ID" value="KHN80822.1"/>
    <property type="molecule type" value="Genomic_DNA"/>
</dbReference>
<dbReference type="GO" id="GO:0000422">
    <property type="term" value="P:autophagy of mitochondrion"/>
    <property type="evidence" value="ECO:0007669"/>
    <property type="project" value="TreeGrafter"/>
</dbReference>
<dbReference type="GO" id="GO:0019776">
    <property type="term" value="F:Atg8-family ligase activity"/>
    <property type="evidence" value="ECO:0007669"/>
    <property type="project" value="TreeGrafter"/>
</dbReference>
<dbReference type="GO" id="GO:0000045">
    <property type="term" value="P:autophagosome assembly"/>
    <property type="evidence" value="ECO:0007669"/>
    <property type="project" value="TreeGrafter"/>
</dbReference>
<keyword evidence="6" id="KW-0833">Ubl conjugation pathway</keyword>
<dbReference type="PANTHER" id="PTHR12866">
    <property type="entry name" value="UBIQUITIN-LIKE-CONJUGATING ENZYME ATG3"/>
    <property type="match status" value="1"/>
</dbReference>
<dbReference type="Pfam" id="PF03987">
    <property type="entry name" value="Autophagy_act_C"/>
    <property type="match status" value="1"/>
</dbReference>
<comment type="caution">
    <text evidence="11">The sequence shown here is derived from an EMBL/GenBank/DDBJ whole genome shotgun (WGS) entry which is preliminary data.</text>
</comment>
<dbReference type="STRING" id="6265.A0A0B2VH64"/>
<dbReference type="AlphaFoldDB" id="A0A0B2VH64"/>
<evidence type="ECO:0000256" key="9">
    <source>
        <dbReference type="ARBA" id="ARBA00034553"/>
    </source>
</evidence>
<evidence type="ECO:0000256" key="2">
    <source>
        <dbReference type="ARBA" id="ARBA00007683"/>
    </source>
</evidence>
<protein>
    <recommendedName>
        <fullName evidence="3">Ubiquitin-like-conjugating enzyme ATG3</fullName>
    </recommendedName>
    <alternativeName>
        <fullName evidence="9">Autophagy-related protein 3</fullName>
    </alternativeName>
</protein>
<sequence>MDVLVKTVKSAALNVGEMLTPVLKESRFKETGVLTPEEFVIAGDHLVHHCPTWSWTRAVDASRTKSYLPEEKQFLITRNVPCYRRCVEMEYDPTQEKVLTNAEVGVEEGFDGLDDDGGWVDTHHFAPEGGVQKPVSMDETTSAKPDVSAESAVADDDGPAMDMDSFIDSGGLEQDDPNRFIPASTVTSASQGDTIIHTRTYDLHITYDKYYQVPRLWLLGYDEMKKPLSVEKMNEDFSQDHANKTITIETHPHLHNMQMASIHPCRHAEVMKRLIEQLAESGKELTVEHYLLIFLKFVQAVIPTIEYDYTRSIQL</sequence>
<dbReference type="GO" id="GO:0015031">
    <property type="term" value="P:protein transport"/>
    <property type="evidence" value="ECO:0007669"/>
    <property type="project" value="UniProtKB-KW"/>
</dbReference>
<evidence type="ECO:0000256" key="3">
    <source>
        <dbReference type="ARBA" id="ARBA00017573"/>
    </source>
</evidence>
<dbReference type="GO" id="GO:0044804">
    <property type="term" value="P:nucleophagy"/>
    <property type="evidence" value="ECO:0007669"/>
    <property type="project" value="TreeGrafter"/>
</dbReference>
<name>A0A0B2VH64_TOXCA</name>
<comment type="subcellular location">
    <subcellularLocation>
        <location evidence="1">Cytoplasm</location>
    </subcellularLocation>
</comment>
<dbReference type="GO" id="GO:0000407">
    <property type="term" value="C:phagophore assembly site"/>
    <property type="evidence" value="ECO:0007669"/>
    <property type="project" value="TreeGrafter"/>
</dbReference>
<evidence type="ECO:0000256" key="6">
    <source>
        <dbReference type="ARBA" id="ARBA00022786"/>
    </source>
</evidence>
<dbReference type="PANTHER" id="PTHR12866:SF2">
    <property type="entry name" value="UBIQUITIN-LIKE-CONJUGATING ENZYME ATG3"/>
    <property type="match status" value="1"/>
</dbReference>
<keyword evidence="12" id="KW-1185">Reference proteome</keyword>
<dbReference type="Proteomes" id="UP000031036">
    <property type="component" value="Unassembled WGS sequence"/>
</dbReference>
<evidence type="ECO:0000256" key="4">
    <source>
        <dbReference type="ARBA" id="ARBA00022448"/>
    </source>
</evidence>
<comment type="similarity">
    <text evidence="2">Belongs to the ATG3 family.</text>
</comment>
<gene>
    <name evidence="11" type="primary">atg3</name>
    <name evidence="11" type="ORF">Tcan_14266</name>
</gene>
<dbReference type="FunFam" id="3.30.1460.50:FF:000003">
    <property type="entry name" value="Autophagy-related protein 3"/>
    <property type="match status" value="1"/>
</dbReference>
<evidence type="ECO:0000313" key="12">
    <source>
        <dbReference type="Proteomes" id="UP000031036"/>
    </source>
</evidence>
<reference evidence="11 12" key="1">
    <citation type="submission" date="2014-11" db="EMBL/GenBank/DDBJ databases">
        <title>Genetic blueprint of the zoonotic pathogen Toxocara canis.</title>
        <authorList>
            <person name="Zhu X.-Q."/>
            <person name="Korhonen P.K."/>
            <person name="Cai H."/>
            <person name="Young N.D."/>
            <person name="Nejsum P."/>
            <person name="von Samson-Himmelstjerna G."/>
            <person name="Boag P.R."/>
            <person name="Tan P."/>
            <person name="Li Q."/>
            <person name="Min J."/>
            <person name="Yang Y."/>
            <person name="Wang X."/>
            <person name="Fang X."/>
            <person name="Hall R.S."/>
            <person name="Hofmann A."/>
            <person name="Sternberg P.W."/>
            <person name="Jex A.R."/>
            <person name="Gasser R.B."/>
        </authorList>
    </citation>
    <scope>NUCLEOTIDE SEQUENCE [LARGE SCALE GENOMIC DNA]</scope>
    <source>
        <strain evidence="11">PN_DK_2014</strain>
    </source>
</reference>
<dbReference type="OrthoDB" id="1584384at2759"/>
<dbReference type="InterPro" id="IPR007135">
    <property type="entry name" value="Atg3/Atg10"/>
</dbReference>
<evidence type="ECO:0000256" key="5">
    <source>
        <dbReference type="ARBA" id="ARBA00022490"/>
    </source>
</evidence>
<feature type="region of interest" description="Disordered" evidence="10">
    <location>
        <begin position="128"/>
        <end position="160"/>
    </location>
</feature>
<evidence type="ECO:0000256" key="7">
    <source>
        <dbReference type="ARBA" id="ARBA00022927"/>
    </source>
</evidence>
<dbReference type="Gene3D" id="3.30.1460.50">
    <property type="match status" value="1"/>
</dbReference>
<keyword evidence="8" id="KW-0072">Autophagy</keyword>
<accession>A0A0B2VH64</accession>
<evidence type="ECO:0000256" key="10">
    <source>
        <dbReference type="SAM" id="MobiDB-lite"/>
    </source>
</evidence>
<keyword evidence="5" id="KW-0963">Cytoplasm</keyword>
<keyword evidence="7" id="KW-0653">Protein transport</keyword>
<keyword evidence="4" id="KW-0813">Transport</keyword>
<evidence type="ECO:0000313" key="11">
    <source>
        <dbReference type="EMBL" id="KHN80822.1"/>
    </source>
</evidence>
<evidence type="ECO:0000256" key="8">
    <source>
        <dbReference type="ARBA" id="ARBA00023006"/>
    </source>
</evidence>
<proteinExistence type="inferred from homology"/>
<dbReference type="GO" id="GO:0061723">
    <property type="term" value="P:glycophagy"/>
    <property type="evidence" value="ECO:0007669"/>
    <property type="project" value="TreeGrafter"/>
</dbReference>
<dbReference type="OMA" id="HCPTWSW"/>